<sequence>MTATCVRRGGIGATRRLFLKRLRSRLVEECAMKSSNLMELMQQMSLTRRQLLGTSAMLGAAALMPRQAWSAPDFKGIELNLMVIQPHVTGGRIVADEFGKATGAKVNVLPVPNDQIQQKATLDVQSGSNVYDVIDYWYCLLGALAEDGTVVDVTDRIAKDYAAADFLPSIYDPYTLYKGKRWGVPYDGDSHLLFVNTEILERSGLKPPTTWDEYLATAKVITEAETANGIFGTALLGVKNPFMIGCSYTNRLAGLGGDFFDASGKPLLDSEVSIAAVQAMLNVAPYALPTPLETGFEQGLPAFLSGKAAMIEFWTDLGVNAQDPAMSQIVDKWTVVQMPIGGANKQHRGSLDAGFGLAISAGSKQPDAAWELVKFACSKEMNLKLTLTPGSGIDPIFTSVLDSSQYKAAAPKVQAAGAQALNGALAWPTGALASKMLQGLADELALVLALTKTPEQAMKDAQAAWVAMLNG</sequence>
<organism evidence="4 5">
    <name type="scientific">Mesorhizobium ciceri</name>
    <dbReference type="NCBI Taxonomy" id="39645"/>
    <lineage>
        <taxon>Bacteria</taxon>
        <taxon>Pseudomonadati</taxon>
        <taxon>Pseudomonadota</taxon>
        <taxon>Alphaproteobacteria</taxon>
        <taxon>Hyphomicrobiales</taxon>
        <taxon>Phyllobacteriaceae</taxon>
        <taxon>Mesorhizobium</taxon>
    </lineage>
</organism>
<dbReference type="GO" id="GO:0042597">
    <property type="term" value="C:periplasmic space"/>
    <property type="evidence" value="ECO:0007669"/>
    <property type="project" value="UniProtKB-SubCell"/>
</dbReference>
<evidence type="ECO:0000256" key="3">
    <source>
        <dbReference type="ARBA" id="ARBA00022764"/>
    </source>
</evidence>
<evidence type="ECO:0000256" key="1">
    <source>
        <dbReference type="ARBA" id="ARBA00004418"/>
    </source>
</evidence>
<name>A0AB38TIR0_9HYPH</name>
<comment type="subcellular location">
    <subcellularLocation>
        <location evidence="1">Periplasm</location>
    </subcellularLocation>
</comment>
<dbReference type="RefSeq" id="WP_245265390.1">
    <property type="nucleotide sequence ID" value="NZ_CP088147.1"/>
</dbReference>
<dbReference type="Gene3D" id="3.40.190.10">
    <property type="entry name" value="Periplasmic binding protein-like II"/>
    <property type="match status" value="2"/>
</dbReference>
<keyword evidence="5" id="KW-1185">Reference proteome</keyword>
<dbReference type="PANTHER" id="PTHR43649">
    <property type="entry name" value="ARABINOSE-BINDING PROTEIN-RELATED"/>
    <property type="match status" value="1"/>
</dbReference>
<dbReference type="Proteomes" id="UP001060070">
    <property type="component" value="Chromosome"/>
</dbReference>
<keyword evidence="3" id="KW-0574">Periplasm</keyword>
<comment type="similarity">
    <text evidence="2">Belongs to the bacterial solute-binding protein 1 family.</text>
</comment>
<dbReference type="Pfam" id="PF01547">
    <property type="entry name" value="SBP_bac_1"/>
    <property type="match status" value="1"/>
</dbReference>
<dbReference type="PROSITE" id="PS51318">
    <property type="entry name" value="TAT"/>
    <property type="match status" value="1"/>
</dbReference>
<reference evidence="4 5" key="1">
    <citation type="journal article" date="2022" name="Microbiol. Resour. Announc.">
        <title>Complete Genome Sequence of Mesorhizobium ciceri Strain R30, a Rhizobium Used as a Commercial Inoculant for Chickpea in Argentina.</title>
        <authorList>
            <person name="Foresto E."/>
            <person name="Revale S."/>
            <person name="Primo E."/>
            <person name="Nievas F."/>
            <person name="Carezzano E."/>
            <person name="Puente M."/>
            <person name="Alzari P."/>
            <person name="Mart M."/>
            <person name="Ben-Assaya M."/>
            <person name="Mornico D."/>
            <person name="Santoro M."/>
            <person name="Mart F."/>
            <person name="Giordano W."/>
            <person name="Bogino P."/>
        </authorList>
    </citation>
    <scope>NUCLEOTIDE SEQUENCE [LARGE SCALE GENOMIC DNA]</scope>
    <source>
        <strain evidence="4 5">R30</strain>
    </source>
</reference>
<gene>
    <name evidence="4" type="ORF">LRP29_14050</name>
</gene>
<dbReference type="AlphaFoldDB" id="A0AB38TIR0"/>
<evidence type="ECO:0000256" key="2">
    <source>
        <dbReference type="ARBA" id="ARBA00008520"/>
    </source>
</evidence>
<dbReference type="EMBL" id="CP088147">
    <property type="protein sequence ID" value="UTU54439.1"/>
    <property type="molecule type" value="Genomic_DNA"/>
</dbReference>
<evidence type="ECO:0000313" key="5">
    <source>
        <dbReference type="Proteomes" id="UP001060070"/>
    </source>
</evidence>
<protein>
    <submittedName>
        <fullName evidence="4">Sugar ABC transporter substrate-binding protein</fullName>
    </submittedName>
</protein>
<dbReference type="SUPFAM" id="SSF53850">
    <property type="entry name" value="Periplasmic binding protein-like II"/>
    <property type="match status" value="1"/>
</dbReference>
<dbReference type="PANTHER" id="PTHR43649:SF12">
    <property type="entry name" value="DIACETYLCHITOBIOSE BINDING PROTEIN DASA"/>
    <property type="match status" value="1"/>
</dbReference>
<dbReference type="InterPro" id="IPR006311">
    <property type="entry name" value="TAT_signal"/>
</dbReference>
<dbReference type="InterPro" id="IPR050490">
    <property type="entry name" value="Bact_solute-bd_prot1"/>
</dbReference>
<accession>A0AB38TIR0</accession>
<evidence type="ECO:0000313" key="4">
    <source>
        <dbReference type="EMBL" id="UTU54439.1"/>
    </source>
</evidence>
<dbReference type="InterPro" id="IPR006059">
    <property type="entry name" value="SBP"/>
</dbReference>
<proteinExistence type="inferred from homology"/>
<dbReference type="CDD" id="cd13585">
    <property type="entry name" value="PBP2_TMBP_like"/>
    <property type="match status" value="1"/>
</dbReference>